<evidence type="ECO:0000256" key="5">
    <source>
        <dbReference type="ARBA" id="ARBA00004904"/>
    </source>
</evidence>
<dbReference type="NCBIfam" id="NF001591">
    <property type="entry name" value="PRK00393.1"/>
    <property type="match status" value="1"/>
</dbReference>
<dbReference type="GO" id="GO:0005525">
    <property type="term" value="F:GTP binding"/>
    <property type="evidence" value="ECO:0007669"/>
    <property type="project" value="UniProtKB-KW"/>
</dbReference>
<comment type="similarity">
    <text evidence="6">In the N-terminal section; belongs to the DHBP synthase family.</text>
</comment>
<evidence type="ECO:0000256" key="7">
    <source>
        <dbReference type="ARBA" id="ARBA00022619"/>
    </source>
</evidence>
<dbReference type="CDD" id="cd00641">
    <property type="entry name" value="GTP_cyclohydro2"/>
    <property type="match status" value="1"/>
</dbReference>
<comment type="function">
    <text evidence="3">Catalyzes the conversion of D-ribulose 5-phosphate to formate and 3,4-dihydroxy-2-butanone 4-phosphate.</text>
</comment>
<dbReference type="PIRSF" id="PIRSF001259">
    <property type="entry name" value="RibA"/>
    <property type="match status" value="1"/>
</dbReference>
<dbReference type="EMBL" id="FNSV01000005">
    <property type="protein sequence ID" value="SEC99408.1"/>
    <property type="molecule type" value="Genomic_DNA"/>
</dbReference>
<dbReference type="GO" id="GO:0003935">
    <property type="term" value="F:GTP cyclohydrolase II activity"/>
    <property type="evidence" value="ECO:0007669"/>
    <property type="project" value="UniProtKB-EC"/>
</dbReference>
<dbReference type="RefSeq" id="WP_072936844.1">
    <property type="nucleotide sequence ID" value="NZ_FNSV01000005.1"/>
</dbReference>
<dbReference type="InterPro" id="IPR017945">
    <property type="entry name" value="DHBP_synth_RibB-like_a/b_dom"/>
</dbReference>
<dbReference type="InterPro" id="IPR032677">
    <property type="entry name" value="GTP_cyclohydro_II"/>
</dbReference>
<accession>A0A1H4X3C4</accession>
<evidence type="ECO:0000256" key="4">
    <source>
        <dbReference type="ARBA" id="ARBA00004853"/>
    </source>
</evidence>
<keyword evidence="7" id="KW-0686">Riboflavin biosynthesis</keyword>
<evidence type="ECO:0000259" key="15">
    <source>
        <dbReference type="Pfam" id="PF00925"/>
    </source>
</evidence>
<dbReference type="FunFam" id="3.40.50.10990:FF:000001">
    <property type="entry name" value="Riboflavin biosynthesis protein RibBA"/>
    <property type="match status" value="1"/>
</dbReference>
<dbReference type="Gene3D" id="3.90.870.10">
    <property type="entry name" value="DHBP synthase"/>
    <property type="match status" value="1"/>
</dbReference>
<protein>
    <submittedName>
        <fullName evidence="16">3,4-dihydroxy 2-butanone 4-phosphate synthase / GTP cyclohydrolase II</fullName>
    </submittedName>
</protein>
<reference evidence="17" key="1">
    <citation type="submission" date="2016-10" db="EMBL/GenBank/DDBJ databases">
        <authorList>
            <person name="Varghese N."/>
            <person name="Submissions S."/>
        </authorList>
    </citation>
    <scope>NUCLEOTIDE SEQUENCE [LARGE SCALE GENOMIC DNA]</scope>
    <source>
        <strain evidence="17">DSM 44498</strain>
    </source>
</reference>
<evidence type="ECO:0000256" key="6">
    <source>
        <dbReference type="ARBA" id="ARBA00005520"/>
    </source>
</evidence>
<evidence type="ECO:0000256" key="12">
    <source>
        <dbReference type="ARBA" id="ARBA00023134"/>
    </source>
</evidence>
<dbReference type="NCBIfam" id="TIGR00506">
    <property type="entry name" value="ribB"/>
    <property type="match status" value="1"/>
</dbReference>
<evidence type="ECO:0000256" key="13">
    <source>
        <dbReference type="ARBA" id="ARBA00043932"/>
    </source>
</evidence>
<evidence type="ECO:0000313" key="17">
    <source>
        <dbReference type="Proteomes" id="UP000183561"/>
    </source>
</evidence>
<dbReference type="InterPro" id="IPR000926">
    <property type="entry name" value="RibA"/>
</dbReference>
<evidence type="ECO:0000256" key="14">
    <source>
        <dbReference type="ARBA" id="ARBA00049295"/>
    </source>
</evidence>
<evidence type="ECO:0000256" key="2">
    <source>
        <dbReference type="ARBA" id="ARBA00001947"/>
    </source>
</evidence>
<dbReference type="PANTHER" id="PTHR21327:SF18">
    <property type="entry name" value="3,4-DIHYDROXY-2-BUTANONE 4-PHOSPHATE SYNTHASE"/>
    <property type="match status" value="1"/>
</dbReference>
<keyword evidence="10 16" id="KW-0378">Hydrolase</keyword>
<sequence length="405" mass="43477">MKVDTAERAITAIARGNMVVVLDDKDRENEADLIMAAEFADTDAIAFYLQHTSGFLCTAITEDRSHSLHLPMMVENNTESHRTAFLDSVDAARGITTGISAADRAATIRLLSDPLTVAGDLARPGHVMPLQARSGGVLARAGHTEAGVDLCKLAGIQPAALICELITADRREMLRGDDAIAFAREHNLAVVTIADLIATRERAEAKLHRTGRATVPTPYGTFTAVAYRAKNNVEHLALVLGDVNSGVAVPVRVHSECMTGDLFGSFRCDCGDQLEASLTLIGRRGSGVVIYMNGHEGRGIGLGRKLQAYQMQEEQQLDTVDANTALGCPVDNRDYASAASIIVDLGIESVALMTNNPDKSEQLAALGVVISSLIPLQTQPTRFNISYLVAKRDRLRHILDLPAST</sequence>
<dbReference type="PANTHER" id="PTHR21327">
    <property type="entry name" value="GTP CYCLOHYDROLASE II-RELATED"/>
    <property type="match status" value="1"/>
</dbReference>
<dbReference type="GO" id="GO:0008686">
    <property type="term" value="F:3,4-dihydroxy-2-butanone-4-phosphate synthase activity"/>
    <property type="evidence" value="ECO:0007669"/>
    <property type="project" value="UniProtKB-EC"/>
</dbReference>
<feature type="domain" description="GTP cyclohydrolase II" evidence="15">
    <location>
        <begin position="212"/>
        <end position="373"/>
    </location>
</feature>
<dbReference type="Pfam" id="PF00925">
    <property type="entry name" value="GTP_cyclohydro2"/>
    <property type="match status" value="1"/>
</dbReference>
<dbReference type="SUPFAM" id="SSF55821">
    <property type="entry name" value="YrdC/RibB"/>
    <property type="match status" value="1"/>
</dbReference>
<keyword evidence="8" id="KW-0479">Metal-binding</keyword>
<dbReference type="Proteomes" id="UP000183561">
    <property type="component" value="Unassembled WGS sequence"/>
</dbReference>
<comment type="pathway">
    <text evidence="5">Cofactor biosynthesis; riboflavin biosynthesis; 2-hydroxy-3-oxobutyl phosphate from D-ribulose 5-phosphate: step 1/1.</text>
</comment>
<keyword evidence="12" id="KW-0342">GTP-binding</keyword>
<dbReference type="OrthoDB" id="9793111at2"/>
<dbReference type="GO" id="GO:0005829">
    <property type="term" value="C:cytosol"/>
    <property type="evidence" value="ECO:0007669"/>
    <property type="project" value="TreeGrafter"/>
</dbReference>
<dbReference type="Pfam" id="PF00926">
    <property type="entry name" value="DHBP_synthase"/>
    <property type="match status" value="1"/>
</dbReference>
<dbReference type="InterPro" id="IPR036144">
    <property type="entry name" value="RibA-like_sf"/>
</dbReference>
<dbReference type="Gene3D" id="3.40.50.10990">
    <property type="entry name" value="GTP cyclohydrolase II"/>
    <property type="match status" value="1"/>
</dbReference>
<dbReference type="UniPathway" id="UPA00275">
    <property type="reaction ID" value="UER00399"/>
</dbReference>
<evidence type="ECO:0000256" key="1">
    <source>
        <dbReference type="ARBA" id="ARBA00000141"/>
    </source>
</evidence>
<evidence type="ECO:0000256" key="3">
    <source>
        <dbReference type="ARBA" id="ARBA00002284"/>
    </source>
</evidence>
<dbReference type="GO" id="GO:0046872">
    <property type="term" value="F:metal ion binding"/>
    <property type="evidence" value="ECO:0007669"/>
    <property type="project" value="UniProtKB-KW"/>
</dbReference>
<comment type="pathway">
    <text evidence="4">Cofactor biosynthesis; riboflavin biosynthesis; 5-amino-6-(D-ribitylamino)uracil from GTP: step 1/4.</text>
</comment>
<dbReference type="SUPFAM" id="SSF142695">
    <property type="entry name" value="RibA-like"/>
    <property type="match status" value="1"/>
</dbReference>
<keyword evidence="11" id="KW-0862">Zinc</keyword>
<comment type="catalytic activity">
    <reaction evidence="1">
        <text>D-ribulose 5-phosphate = (2S)-2-hydroxy-3-oxobutyl phosphate + formate + H(+)</text>
        <dbReference type="Rhea" id="RHEA:18457"/>
        <dbReference type="ChEBI" id="CHEBI:15378"/>
        <dbReference type="ChEBI" id="CHEBI:15740"/>
        <dbReference type="ChEBI" id="CHEBI:58121"/>
        <dbReference type="ChEBI" id="CHEBI:58830"/>
        <dbReference type="EC" id="4.1.99.12"/>
    </reaction>
</comment>
<organism evidence="16 17">
    <name type="scientific">Rhodococcus koreensis</name>
    <dbReference type="NCBI Taxonomy" id="99653"/>
    <lineage>
        <taxon>Bacteria</taxon>
        <taxon>Bacillati</taxon>
        <taxon>Actinomycetota</taxon>
        <taxon>Actinomycetes</taxon>
        <taxon>Mycobacteriales</taxon>
        <taxon>Nocardiaceae</taxon>
        <taxon>Rhodococcus</taxon>
    </lineage>
</organism>
<comment type="function">
    <text evidence="13">Catalyzes the conversion of GTP to 2,5-diamino-6-ribosylamino-4(3H)-pyrimidinone 5'-phosphate (DARP), formate and pyrophosphate.</text>
</comment>
<dbReference type="GO" id="GO:0009231">
    <property type="term" value="P:riboflavin biosynthetic process"/>
    <property type="evidence" value="ECO:0007669"/>
    <property type="project" value="UniProtKB-UniPathway"/>
</dbReference>
<evidence type="ECO:0000256" key="8">
    <source>
        <dbReference type="ARBA" id="ARBA00022723"/>
    </source>
</evidence>
<gene>
    <name evidence="16" type="ORF">SAMN04490239_6313</name>
</gene>
<comment type="cofactor">
    <cofactor evidence="2">
        <name>Zn(2+)</name>
        <dbReference type="ChEBI" id="CHEBI:29105"/>
    </cofactor>
</comment>
<keyword evidence="9" id="KW-0547">Nucleotide-binding</keyword>
<dbReference type="AlphaFoldDB" id="A0A1H4X3C4"/>
<keyword evidence="17" id="KW-1185">Reference proteome</keyword>
<dbReference type="InterPro" id="IPR000422">
    <property type="entry name" value="DHBP_synthase_RibB"/>
</dbReference>
<evidence type="ECO:0000313" key="16">
    <source>
        <dbReference type="EMBL" id="SEC99408.1"/>
    </source>
</evidence>
<evidence type="ECO:0000256" key="9">
    <source>
        <dbReference type="ARBA" id="ARBA00022741"/>
    </source>
</evidence>
<proteinExistence type="inferred from homology"/>
<evidence type="ECO:0000256" key="10">
    <source>
        <dbReference type="ARBA" id="ARBA00022801"/>
    </source>
</evidence>
<name>A0A1H4X3C4_9NOCA</name>
<comment type="catalytic activity">
    <reaction evidence="14">
        <text>GTP + 4 H2O = 2,5-diamino-6-hydroxy-4-(5-phosphoribosylamino)-pyrimidine + formate + 2 phosphate + 3 H(+)</text>
        <dbReference type="Rhea" id="RHEA:23704"/>
        <dbReference type="ChEBI" id="CHEBI:15377"/>
        <dbReference type="ChEBI" id="CHEBI:15378"/>
        <dbReference type="ChEBI" id="CHEBI:15740"/>
        <dbReference type="ChEBI" id="CHEBI:37565"/>
        <dbReference type="ChEBI" id="CHEBI:43474"/>
        <dbReference type="ChEBI" id="CHEBI:58614"/>
        <dbReference type="EC" id="3.5.4.25"/>
    </reaction>
</comment>
<evidence type="ECO:0000256" key="11">
    <source>
        <dbReference type="ARBA" id="ARBA00022833"/>
    </source>
</evidence>